<reference evidence="2 3" key="1">
    <citation type="submission" date="2018-05" db="EMBL/GenBank/DDBJ databases">
        <title>Draft genome of Methanospirillum stamsii Pt1.</title>
        <authorList>
            <person name="Dueholm M.S."/>
            <person name="Nielsen P.H."/>
            <person name="Bakmann L.F."/>
            <person name="Otzen D.E."/>
        </authorList>
    </citation>
    <scope>NUCLEOTIDE SEQUENCE [LARGE SCALE GENOMIC DNA]</scope>
    <source>
        <strain evidence="2 3">Pt1</strain>
    </source>
</reference>
<dbReference type="GeneID" id="97610310"/>
<organism evidence="2 3">
    <name type="scientific">Methanospirillum stamsii</name>
    <dbReference type="NCBI Taxonomy" id="1277351"/>
    <lineage>
        <taxon>Archaea</taxon>
        <taxon>Methanobacteriati</taxon>
        <taxon>Methanobacteriota</taxon>
        <taxon>Stenosarchaea group</taxon>
        <taxon>Methanomicrobia</taxon>
        <taxon>Methanomicrobiales</taxon>
        <taxon>Methanospirillaceae</taxon>
        <taxon>Methanospirillum</taxon>
    </lineage>
</organism>
<sequence>MNRTDSLRDVSDNEDSSADTQKISGVQQFIGRFRLQTVLIISLVIVVVLAMGITGFLSFFNGQLAVNDMANQVQNQVSDRIFFIFIPIWMFLIISTVFVLIVFIVGRYLSGIIRLFKTIFRE</sequence>
<dbReference type="AlphaFoldDB" id="A0A2V2NFL4"/>
<evidence type="ECO:0000256" key="1">
    <source>
        <dbReference type="SAM" id="Phobius"/>
    </source>
</evidence>
<feature type="transmembrane region" description="Helical" evidence="1">
    <location>
        <begin position="81"/>
        <end position="105"/>
    </location>
</feature>
<feature type="transmembrane region" description="Helical" evidence="1">
    <location>
        <begin position="38"/>
        <end position="61"/>
    </location>
</feature>
<keyword evidence="1" id="KW-1133">Transmembrane helix</keyword>
<comment type="caution">
    <text evidence="2">The sequence shown here is derived from an EMBL/GenBank/DDBJ whole genome shotgun (WGS) entry which is preliminary data.</text>
</comment>
<proteinExistence type="predicted"/>
<keyword evidence="1" id="KW-0472">Membrane</keyword>
<dbReference type="Proteomes" id="UP000245934">
    <property type="component" value="Unassembled WGS sequence"/>
</dbReference>
<dbReference type="EMBL" id="QGMZ01000001">
    <property type="protein sequence ID" value="PWR76346.1"/>
    <property type="molecule type" value="Genomic_DNA"/>
</dbReference>
<evidence type="ECO:0008006" key="4">
    <source>
        <dbReference type="Google" id="ProtNLM"/>
    </source>
</evidence>
<gene>
    <name evidence="2" type="ORF">DLD82_00625</name>
</gene>
<accession>A0A2V2NFL4</accession>
<keyword evidence="3" id="KW-1185">Reference proteome</keyword>
<evidence type="ECO:0000313" key="3">
    <source>
        <dbReference type="Proteomes" id="UP000245934"/>
    </source>
</evidence>
<evidence type="ECO:0000313" key="2">
    <source>
        <dbReference type="EMBL" id="PWR76346.1"/>
    </source>
</evidence>
<keyword evidence="1" id="KW-0812">Transmembrane</keyword>
<protein>
    <recommendedName>
        <fullName evidence="4">DUF3566 domain-containing protein</fullName>
    </recommendedName>
</protein>
<dbReference type="RefSeq" id="WP_109939165.1">
    <property type="nucleotide sequence ID" value="NZ_CP176366.1"/>
</dbReference>
<name>A0A2V2NFL4_9EURY</name>